<organism evidence="3 4">
    <name type="scientific">Halobaculum marinum</name>
    <dbReference type="NCBI Taxonomy" id="3031996"/>
    <lineage>
        <taxon>Archaea</taxon>
        <taxon>Methanobacteriati</taxon>
        <taxon>Methanobacteriota</taxon>
        <taxon>Stenosarchaea group</taxon>
        <taxon>Halobacteria</taxon>
        <taxon>Halobacteriales</taxon>
        <taxon>Haloferacaceae</taxon>
        <taxon>Halobaculum</taxon>
    </lineage>
</organism>
<sequence>MPGEDEADPSHGPGGGADPASAAETGDDGDEFRTDAQGRIVDGAAYEDVPVWDDEYLDRVSDRLMFNYDLERDYRVGGESFDLFGSMQIASQKEFFHPSLDYANHHSNEHLFARRVARPTVGELERLVEVAHDLADEWVEGDEEHYGTDFSFVLVAEEIPDDVREFVVDFRERELLKYGYYGHYEINLGVVAPDDERAVASREADVVAAFALWDDVPERRGQQGLVSRILGKLRG</sequence>
<evidence type="ECO:0000313" key="4">
    <source>
        <dbReference type="Proteomes" id="UP001596388"/>
    </source>
</evidence>
<protein>
    <recommendedName>
        <fullName evidence="2">DUF8052 domain-containing protein</fullName>
    </recommendedName>
</protein>
<feature type="domain" description="DUF8052" evidence="2">
    <location>
        <begin position="54"/>
        <end position="211"/>
    </location>
</feature>
<comment type="caution">
    <text evidence="3">The sequence shown here is derived from an EMBL/GenBank/DDBJ whole genome shotgun (WGS) entry which is preliminary data.</text>
</comment>
<dbReference type="InterPro" id="IPR058365">
    <property type="entry name" value="DUF8052"/>
</dbReference>
<accession>A0ABD5WVA1</accession>
<evidence type="ECO:0000256" key="1">
    <source>
        <dbReference type="SAM" id="MobiDB-lite"/>
    </source>
</evidence>
<proteinExistence type="predicted"/>
<dbReference type="Pfam" id="PF26226">
    <property type="entry name" value="DUF8052"/>
    <property type="match status" value="1"/>
</dbReference>
<gene>
    <name evidence="3" type="ORF">ACFQKD_08735</name>
</gene>
<evidence type="ECO:0000259" key="2">
    <source>
        <dbReference type="Pfam" id="PF26226"/>
    </source>
</evidence>
<keyword evidence="4" id="KW-1185">Reference proteome</keyword>
<dbReference type="AlphaFoldDB" id="A0ABD5WVA1"/>
<reference evidence="3 4" key="1">
    <citation type="journal article" date="2019" name="Int. J. Syst. Evol. Microbiol.">
        <title>The Global Catalogue of Microorganisms (GCM) 10K type strain sequencing project: providing services to taxonomists for standard genome sequencing and annotation.</title>
        <authorList>
            <consortium name="The Broad Institute Genomics Platform"/>
            <consortium name="The Broad Institute Genome Sequencing Center for Infectious Disease"/>
            <person name="Wu L."/>
            <person name="Ma J."/>
        </authorList>
    </citation>
    <scope>NUCLEOTIDE SEQUENCE [LARGE SCALE GENOMIC DNA]</scope>
    <source>
        <strain evidence="3 4">DT55</strain>
    </source>
</reference>
<dbReference type="Proteomes" id="UP001596388">
    <property type="component" value="Unassembled WGS sequence"/>
</dbReference>
<feature type="region of interest" description="Disordered" evidence="1">
    <location>
        <begin position="1"/>
        <end position="39"/>
    </location>
</feature>
<dbReference type="RefSeq" id="WP_276238134.1">
    <property type="nucleotide sequence ID" value="NZ_CP119989.1"/>
</dbReference>
<name>A0ABD5WVA1_9EURY</name>
<dbReference type="EMBL" id="JBHTAG010000003">
    <property type="protein sequence ID" value="MFC7097390.1"/>
    <property type="molecule type" value="Genomic_DNA"/>
</dbReference>
<evidence type="ECO:0000313" key="3">
    <source>
        <dbReference type="EMBL" id="MFC7097390.1"/>
    </source>
</evidence>
<dbReference type="GeneID" id="79268702"/>